<feature type="compositionally biased region" description="Basic and acidic residues" evidence="1">
    <location>
        <begin position="78"/>
        <end position="100"/>
    </location>
</feature>
<keyword evidence="3" id="KW-1185">Reference proteome</keyword>
<gene>
    <name evidence="2" type="ORF">OH76DRAFT_1028294</name>
</gene>
<protein>
    <submittedName>
        <fullName evidence="2">Uncharacterized protein</fullName>
    </submittedName>
</protein>
<organism evidence="2 3">
    <name type="scientific">Lentinus brumalis</name>
    <dbReference type="NCBI Taxonomy" id="2498619"/>
    <lineage>
        <taxon>Eukaryota</taxon>
        <taxon>Fungi</taxon>
        <taxon>Dikarya</taxon>
        <taxon>Basidiomycota</taxon>
        <taxon>Agaricomycotina</taxon>
        <taxon>Agaricomycetes</taxon>
        <taxon>Polyporales</taxon>
        <taxon>Polyporaceae</taxon>
        <taxon>Lentinus</taxon>
    </lineage>
</organism>
<evidence type="ECO:0000313" key="2">
    <source>
        <dbReference type="EMBL" id="RDX45068.1"/>
    </source>
</evidence>
<name>A0A371CXQ9_9APHY</name>
<evidence type="ECO:0000256" key="1">
    <source>
        <dbReference type="SAM" id="MobiDB-lite"/>
    </source>
</evidence>
<dbReference type="EMBL" id="KZ857442">
    <property type="protein sequence ID" value="RDX45068.1"/>
    <property type="molecule type" value="Genomic_DNA"/>
</dbReference>
<dbReference type="Proteomes" id="UP000256964">
    <property type="component" value="Unassembled WGS sequence"/>
</dbReference>
<accession>A0A371CXQ9</accession>
<reference evidence="2 3" key="1">
    <citation type="journal article" date="2018" name="Biotechnol. Biofuels">
        <title>Integrative visual omics of the white-rot fungus Polyporus brumalis exposes the biotechnological potential of its oxidative enzymes for delignifying raw plant biomass.</title>
        <authorList>
            <person name="Miyauchi S."/>
            <person name="Rancon A."/>
            <person name="Drula E."/>
            <person name="Hage H."/>
            <person name="Chaduli D."/>
            <person name="Favel A."/>
            <person name="Grisel S."/>
            <person name="Henrissat B."/>
            <person name="Herpoel-Gimbert I."/>
            <person name="Ruiz-Duenas F.J."/>
            <person name="Chevret D."/>
            <person name="Hainaut M."/>
            <person name="Lin J."/>
            <person name="Wang M."/>
            <person name="Pangilinan J."/>
            <person name="Lipzen A."/>
            <person name="Lesage-Meessen L."/>
            <person name="Navarro D."/>
            <person name="Riley R."/>
            <person name="Grigoriev I.V."/>
            <person name="Zhou S."/>
            <person name="Raouche S."/>
            <person name="Rosso M.N."/>
        </authorList>
    </citation>
    <scope>NUCLEOTIDE SEQUENCE [LARGE SCALE GENOMIC DNA]</scope>
    <source>
        <strain evidence="2 3">BRFM 1820</strain>
    </source>
</reference>
<dbReference type="AlphaFoldDB" id="A0A371CXQ9"/>
<proteinExistence type="predicted"/>
<feature type="region of interest" description="Disordered" evidence="1">
    <location>
        <begin position="78"/>
        <end position="127"/>
    </location>
</feature>
<evidence type="ECO:0000313" key="3">
    <source>
        <dbReference type="Proteomes" id="UP000256964"/>
    </source>
</evidence>
<sequence length="127" mass="13884">MALLVPTCGLCALGQILMWVKNLGYDNSASVFYCPICTCFPPMHNAAQSEPPVVVQDGGGNSIKKIARRRTVFARITPRDARHVRQHENQPDALLRRDFPRPPSAVGTPGPDPSPALRSSIPRTLLN</sequence>